<dbReference type="EMBL" id="JAQNDK010000004">
    <property type="protein sequence ID" value="MDC0683087.1"/>
    <property type="molecule type" value="Genomic_DNA"/>
</dbReference>
<accession>A0ABT5C9G5</accession>
<reference evidence="1 2" key="1">
    <citation type="submission" date="2023-01" db="EMBL/GenBank/DDBJ databases">
        <title>Minimal conservation of predation-associated metabolite biosynthetic gene clusters underscores biosynthetic potential of Myxococcota including descriptions for ten novel species: Archangium lansinium sp. nov., Myxococcus landrumus sp. nov., Nannocystis bai.</title>
        <authorList>
            <person name="Ahearne A."/>
            <person name="Stevens C."/>
            <person name="Dowd S."/>
        </authorList>
    </citation>
    <scope>NUCLEOTIDE SEQUENCE [LARGE SCALE GENOMIC DNA]</scope>
    <source>
        <strain evidence="1 2">WIWO2</strain>
    </source>
</reference>
<dbReference type="NCBIfam" id="TIGR03118">
    <property type="entry name" value="PEPCTERM_chp_1"/>
    <property type="match status" value="1"/>
</dbReference>
<gene>
    <name evidence="1" type="ORF">POL72_35490</name>
</gene>
<evidence type="ECO:0000313" key="1">
    <source>
        <dbReference type="EMBL" id="MDC0683087.1"/>
    </source>
</evidence>
<dbReference type="RefSeq" id="WP_272101237.1">
    <property type="nucleotide sequence ID" value="NZ_JAQNDK010000004.1"/>
</dbReference>
<dbReference type="Proteomes" id="UP001217485">
    <property type="component" value="Unassembled WGS sequence"/>
</dbReference>
<name>A0ABT5C9G5_9BACT</name>
<sequence length="360" mass="38720">MFAEYAGATGSELCFVRRNLVANRPGFDAQFVDPNLKNSWGIRASAGDVLWVADNGTGKVTAYQSNGQPLLFGSEQVIIDIPAGVASPGSAPTGLVLNKTSSFPVPGNFDLPALFLTASEDGASAAWNPFVDPDEARIVIDNSNKSAVYKGITIGHSAQTGRDFLYLANFVSGKVERYSGRYKFLDTFTDDCIASLTEPCTPGVPATENSRFAPFNVEVIKGHVFVAFALREEGGIDNEPDNGFIDEFSLTGRFIRRFASEGPLNAPWAMVRAPRRLGRFSESLLVGNFGDGHISAFDLDSGELIDQLRFCDDGSGEPVVIDGLWGLTFLPVPGRTPKLFFASGPNEEEDGVVGSLRPVF</sequence>
<comment type="caution">
    <text evidence="1">The sequence shown here is derived from an EMBL/GenBank/DDBJ whole genome shotgun (WGS) entry which is preliminary data.</text>
</comment>
<dbReference type="InterPro" id="IPR011041">
    <property type="entry name" value="Quinoprot_gluc/sorb_DH_b-prop"/>
</dbReference>
<protein>
    <submittedName>
        <fullName evidence="1">TIGR03118 family protein</fullName>
    </submittedName>
</protein>
<organism evidence="1 2">
    <name type="scientific">Sorangium atrum</name>
    <dbReference type="NCBI Taxonomy" id="2995308"/>
    <lineage>
        <taxon>Bacteria</taxon>
        <taxon>Pseudomonadati</taxon>
        <taxon>Myxococcota</taxon>
        <taxon>Polyangia</taxon>
        <taxon>Polyangiales</taxon>
        <taxon>Polyangiaceae</taxon>
        <taxon>Sorangium</taxon>
    </lineage>
</organism>
<dbReference type="SUPFAM" id="SSF50952">
    <property type="entry name" value="Soluble quinoprotein glucose dehydrogenase"/>
    <property type="match status" value="1"/>
</dbReference>
<keyword evidence="2" id="KW-1185">Reference proteome</keyword>
<proteinExistence type="predicted"/>
<dbReference type="InterPro" id="IPR017549">
    <property type="entry name" value="APMV_L690"/>
</dbReference>
<evidence type="ECO:0000313" key="2">
    <source>
        <dbReference type="Proteomes" id="UP001217485"/>
    </source>
</evidence>